<evidence type="ECO:0000313" key="2">
    <source>
        <dbReference type="Proteomes" id="UP001158067"/>
    </source>
</evidence>
<dbReference type="Proteomes" id="UP001158067">
    <property type="component" value="Unassembled WGS sequence"/>
</dbReference>
<proteinExistence type="predicted"/>
<keyword evidence="2" id="KW-1185">Reference proteome</keyword>
<reference evidence="1 2" key="1">
    <citation type="submission" date="2017-05" db="EMBL/GenBank/DDBJ databases">
        <authorList>
            <person name="Varghese N."/>
            <person name="Submissions S."/>
        </authorList>
    </citation>
    <scope>NUCLEOTIDE SEQUENCE [LARGE SCALE GENOMIC DNA]</scope>
    <source>
        <strain evidence="1 2">DSM 25457</strain>
    </source>
</reference>
<accession>A0ABY1PZW2</accession>
<dbReference type="EMBL" id="FXUG01000003">
    <property type="protein sequence ID" value="SMP50938.1"/>
    <property type="molecule type" value="Genomic_DNA"/>
</dbReference>
<organism evidence="1 2">
    <name type="scientific">Neorhodopirellula lusitana</name>
    <dbReference type="NCBI Taxonomy" id="445327"/>
    <lineage>
        <taxon>Bacteria</taxon>
        <taxon>Pseudomonadati</taxon>
        <taxon>Planctomycetota</taxon>
        <taxon>Planctomycetia</taxon>
        <taxon>Pirellulales</taxon>
        <taxon>Pirellulaceae</taxon>
        <taxon>Neorhodopirellula</taxon>
    </lineage>
</organism>
<name>A0ABY1PZW2_9BACT</name>
<protein>
    <submittedName>
        <fullName evidence="1">Uncharacterized protein</fullName>
    </submittedName>
</protein>
<gene>
    <name evidence="1" type="ORF">SAMN06265222_103196</name>
</gene>
<evidence type="ECO:0000313" key="1">
    <source>
        <dbReference type="EMBL" id="SMP50938.1"/>
    </source>
</evidence>
<sequence length="275" mass="30194">MLITGLGLLTVWLEASYAIKLPAFPNGIMNQSATCRIDCCRDRLWVAALLVTCWMSFSSVNAAEPSDYLSGANRHQLFTGDMPAGVIAATRQRMTANPQPPYFQPVRFVGPAGTEFSMAQYGSFPEGQKNLMAGLMVGQVYRFRVSNIPYSEGVELFPTVEMVDRTYPPPGLATSYPIPINLDADDLAAALEGQLVTRVIFLEDPQTAVPLEQAPEGPMAIDVPEYQDPLQVADLRGRVVAILRIGSMSPPRAEVLKPQFFFGHPSWAPIFEQQP</sequence>
<comment type="caution">
    <text evidence="1">The sequence shown here is derived from an EMBL/GenBank/DDBJ whole genome shotgun (WGS) entry which is preliminary data.</text>
</comment>